<proteinExistence type="predicted"/>
<feature type="transmembrane region" description="Helical" evidence="2">
    <location>
        <begin position="12"/>
        <end position="29"/>
    </location>
</feature>
<feature type="transmembrane region" description="Helical" evidence="2">
    <location>
        <begin position="60"/>
        <end position="82"/>
    </location>
</feature>
<sequence length="501" mass="54773">YFFNLYKIFNVHQFSLDFLFAGLFSWFYYEILENKLSTFFIPHQTRAELKERAKGCLRQYYWAAFLVSLIFSIIGGLGGVNIDSESIDTFFHIDTSEVVEDMAEGDFSYELFAYDDWGNAGRAGRMVVPGGGAVSGAAASLITSVFAGAVIVILLVSAIIGIFISPLFDVGTRRFYMESRLAGRSVGIDRILWGFSNGYLKIVKTQFLKNLIPAAVMAGCMAPGIIFLFLGASLNGAIAMLGLILFMVGLMVGSGITIWLEYSFLMVPYILSENPSMKSRDALKLSRQMMEGHKFNTFVLGLSFFGWELLGLMLCGVGILFVQPYVDATFAELYAVLRVPYREQLGGYGYEAQGGYGYGQNNGYGAGYGYGGNAGYGQDNGYGGNNGCGQNNGYGQNSSYGQNSGYGNENGYNQNDGYGNGYDQNSGYGRQDSWQDPQGSGWQQGGGQSEGDVSGQRQASSDRQSEMDERAGSVSRSEGGPGRGYYLNGKFYPYTDEDTKE</sequence>
<dbReference type="PANTHER" id="PTHR40076:SF1">
    <property type="entry name" value="MEMBRANE PROTEIN"/>
    <property type="match status" value="1"/>
</dbReference>
<accession>A0A9D1A728</accession>
<feature type="transmembrane region" description="Helical" evidence="2">
    <location>
        <begin position="211"/>
        <end position="232"/>
    </location>
</feature>
<protein>
    <submittedName>
        <fullName evidence="3">DUF975 family protein</fullName>
    </submittedName>
</protein>
<evidence type="ECO:0000256" key="1">
    <source>
        <dbReference type="SAM" id="MobiDB-lite"/>
    </source>
</evidence>
<feature type="compositionally biased region" description="Low complexity" evidence="1">
    <location>
        <begin position="399"/>
        <end position="441"/>
    </location>
</feature>
<evidence type="ECO:0000313" key="3">
    <source>
        <dbReference type="EMBL" id="HIR06175.1"/>
    </source>
</evidence>
<organism evidence="3 4">
    <name type="scientific">Candidatus Copromonas faecavium</name>
    <name type="common">nom. illeg.</name>
    <dbReference type="NCBI Taxonomy" id="2840740"/>
    <lineage>
        <taxon>Bacteria</taxon>
        <taxon>Bacillati</taxon>
        <taxon>Bacillota</taxon>
        <taxon>Clostridia</taxon>
        <taxon>Lachnospirales</taxon>
        <taxon>Lachnospiraceae</taxon>
        <taxon>Candidatus Copromonas (nom. illeg.)</taxon>
    </lineage>
</organism>
<keyword evidence="2" id="KW-0472">Membrane</keyword>
<dbReference type="InterPro" id="IPR010380">
    <property type="entry name" value="DUF975"/>
</dbReference>
<comment type="caution">
    <text evidence="3">The sequence shown here is derived from an EMBL/GenBank/DDBJ whole genome shotgun (WGS) entry which is preliminary data.</text>
</comment>
<keyword evidence="2" id="KW-1133">Transmembrane helix</keyword>
<feature type="transmembrane region" description="Helical" evidence="2">
    <location>
        <begin position="145"/>
        <end position="168"/>
    </location>
</feature>
<dbReference type="EMBL" id="DVGC01000057">
    <property type="protein sequence ID" value="HIR06175.1"/>
    <property type="molecule type" value="Genomic_DNA"/>
</dbReference>
<reference evidence="3" key="1">
    <citation type="submission" date="2020-10" db="EMBL/GenBank/DDBJ databases">
        <authorList>
            <person name="Gilroy R."/>
        </authorList>
    </citation>
    <scope>NUCLEOTIDE SEQUENCE</scope>
    <source>
        <strain evidence="3">CHK180-2868</strain>
    </source>
</reference>
<dbReference type="Proteomes" id="UP000824250">
    <property type="component" value="Unassembled WGS sequence"/>
</dbReference>
<feature type="transmembrane region" description="Helical" evidence="2">
    <location>
        <begin position="238"/>
        <end position="271"/>
    </location>
</feature>
<evidence type="ECO:0000256" key="2">
    <source>
        <dbReference type="SAM" id="Phobius"/>
    </source>
</evidence>
<dbReference type="Pfam" id="PF06161">
    <property type="entry name" value="DUF975"/>
    <property type="match status" value="1"/>
</dbReference>
<reference evidence="3" key="2">
    <citation type="journal article" date="2021" name="PeerJ">
        <title>Extensive microbial diversity within the chicken gut microbiome revealed by metagenomics and culture.</title>
        <authorList>
            <person name="Gilroy R."/>
            <person name="Ravi A."/>
            <person name="Getino M."/>
            <person name="Pursley I."/>
            <person name="Horton D.L."/>
            <person name="Alikhan N.F."/>
            <person name="Baker D."/>
            <person name="Gharbi K."/>
            <person name="Hall N."/>
            <person name="Watson M."/>
            <person name="Adriaenssens E.M."/>
            <person name="Foster-Nyarko E."/>
            <person name="Jarju S."/>
            <person name="Secka A."/>
            <person name="Antonio M."/>
            <person name="Oren A."/>
            <person name="Chaudhuri R.R."/>
            <person name="La Ragione R."/>
            <person name="Hildebrand F."/>
            <person name="Pallen M.J."/>
        </authorList>
    </citation>
    <scope>NUCLEOTIDE SEQUENCE</scope>
    <source>
        <strain evidence="3">CHK180-2868</strain>
    </source>
</reference>
<name>A0A9D1A728_9FIRM</name>
<dbReference type="AlphaFoldDB" id="A0A9D1A728"/>
<feature type="transmembrane region" description="Helical" evidence="2">
    <location>
        <begin position="297"/>
        <end position="322"/>
    </location>
</feature>
<gene>
    <name evidence="3" type="ORF">IAB28_09470</name>
</gene>
<dbReference type="PANTHER" id="PTHR40076">
    <property type="entry name" value="MEMBRANE PROTEIN-RELATED"/>
    <property type="match status" value="1"/>
</dbReference>
<evidence type="ECO:0000313" key="4">
    <source>
        <dbReference type="Proteomes" id="UP000824250"/>
    </source>
</evidence>
<feature type="region of interest" description="Disordered" evidence="1">
    <location>
        <begin position="399"/>
        <end position="501"/>
    </location>
</feature>
<feature type="non-terminal residue" evidence="3">
    <location>
        <position position="1"/>
    </location>
</feature>
<keyword evidence="2" id="KW-0812">Transmembrane</keyword>